<feature type="transmembrane region" description="Helical" evidence="8">
    <location>
        <begin position="260"/>
        <end position="283"/>
    </location>
</feature>
<keyword evidence="10" id="KW-0645">Protease</keyword>
<evidence type="ECO:0000256" key="2">
    <source>
        <dbReference type="ARBA" id="ARBA00009045"/>
    </source>
</evidence>
<feature type="region of interest" description="Disordered" evidence="7">
    <location>
        <begin position="1"/>
        <end position="47"/>
    </location>
</feature>
<sequence length="284" mass="29786">MTDHDPYPPRPPLPPEPAAAPARPDRWQTHPPLDGDPDPDPRPLPPAPPAPFTLALAVIIGAVALVQVLVFFGVGNGAAAWAGFGRGDAYITPAAMDPARVRSGAWWLLLTAELMHGGPLHFILNFSALRSLGKSIEWRAPRGWVPLVFLVSALGASVASFVLPPDAQSVGASGGLMGMFGFLLVMAHRRRQHMPPGFLRSLVINIALIAGLGLVYYQYIDNAGHLGGIVAGAAIGFFAIPEGAKRWDPRGGPGLERAGIASLVILAIAAVIAILAMLGIAFLP</sequence>
<dbReference type="Proteomes" id="UP000582837">
    <property type="component" value="Unassembled WGS sequence"/>
</dbReference>
<name>A0A841H299_9BACT</name>
<proteinExistence type="inferred from homology"/>
<feature type="transmembrane region" description="Helical" evidence="8">
    <location>
        <begin position="169"/>
        <end position="186"/>
    </location>
</feature>
<evidence type="ECO:0000313" key="10">
    <source>
        <dbReference type="EMBL" id="MBB6072157.1"/>
    </source>
</evidence>
<comment type="similarity">
    <text evidence="2">Belongs to the peptidase S54 family.</text>
</comment>
<dbReference type="InterPro" id="IPR035952">
    <property type="entry name" value="Rhomboid-like_sf"/>
</dbReference>
<keyword evidence="5 8" id="KW-1133">Transmembrane helix</keyword>
<evidence type="ECO:0000256" key="1">
    <source>
        <dbReference type="ARBA" id="ARBA00004141"/>
    </source>
</evidence>
<dbReference type="Pfam" id="PF01694">
    <property type="entry name" value="Rhomboid"/>
    <property type="match status" value="1"/>
</dbReference>
<accession>A0A841H299</accession>
<dbReference type="SUPFAM" id="SSF144091">
    <property type="entry name" value="Rhomboid-like"/>
    <property type="match status" value="1"/>
</dbReference>
<keyword evidence="4" id="KW-0378">Hydrolase</keyword>
<dbReference type="RefSeq" id="WP_170032270.1">
    <property type="nucleotide sequence ID" value="NZ_JABDTL010000001.1"/>
</dbReference>
<protein>
    <submittedName>
        <fullName evidence="10">Membrane associated rhomboid family serine protease</fullName>
    </submittedName>
</protein>
<evidence type="ECO:0000256" key="3">
    <source>
        <dbReference type="ARBA" id="ARBA00022692"/>
    </source>
</evidence>
<dbReference type="Gene3D" id="1.20.1540.10">
    <property type="entry name" value="Rhomboid-like"/>
    <property type="match status" value="1"/>
</dbReference>
<keyword evidence="6 8" id="KW-0472">Membrane</keyword>
<feature type="domain" description="Peptidase S54 rhomboid" evidence="9">
    <location>
        <begin position="104"/>
        <end position="240"/>
    </location>
</feature>
<feature type="transmembrane region" description="Helical" evidence="8">
    <location>
        <begin position="198"/>
        <end position="217"/>
    </location>
</feature>
<dbReference type="GO" id="GO:0004252">
    <property type="term" value="F:serine-type endopeptidase activity"/>
    <property type="evidence" value="ECO:0007669"/>
    <property type="project" value="InterPro"/>
</dbReference>
<feature type="transmembrane region" description="Helical" evidence="8">
    <location>
        <begin position="223"/>
        <end position="240"/>
    </location>
</feature>
<feature type="transmembrane region" description="Helical" evidence="8">
    <location>
        <begin position="52"/>
        <end position="84"/>
    </location>
</feature>
<dbReference type="GO" id="GO:0006508">
    <property type="term" value="P:proteolysis"/>
    <property type="evidence" value="ECO:0007669"/>
    <property type="project" value="UniProtKB-KW"/>
</dbReference>
<evidence type="ECO:0000256" key="5">
    <source>
        <dbReference type="ARBA" id="ARBA00022989"/>
    </source>
</evidence>
<dbReference type="EMBL" id="JACHIA010000013">
    <property type="protein sequence ID" value="MBB6072157.1"/>
    <property type="molecule type" value="Genomic_DNA"/>
</dbReference>
<dbReference type="PANTHER" id="PTHR43731">
    <property type="entry name" value="RHOMBOID PROTEASE"/>
    <property type="match status" value="1"/>
</dbReference>
<feature type="compositionally biased region" description="Pro residues" evidence="7">
    <location>
        <begin position="8"/>
        <end position="18"/>
    </location>
</feature>
<dbReference type="GO" id="GO:0016020">
    <property type="term" value="C:membrane"/>
    <property type="evidence" value="ECO:0007669"/>
    <property type="project" value="UniProtKB-SubCell"/>
</dbReference>
<dbReference type="AlphaFoldDB" id="A0A841H299"/>
<keyword evidence="11" id="KW-1185">Reference proteome</keyword>
<dbReference type="PANTHER" id="PTHR43731:SF14">
    <property type="entry name" value="PRESENILIN-ASSOCIATED RHOMBOID-LIKE PROTEIN, MITOCHONDRIAL"/>
    <property type="match status" value="1"/>
</dbReference>
<organism evidence="10 11">
    <name type="scientific">Longimicrobium terrae</name>
    <dbReference type="NCBI Taxonomy" id="1639882"/>
    <lineage>
        <taxon>Bacteria</taxon>
        <taxon>Pseudomonadati</taxon>
        <taxon>Gemmatimonadota</taxon>
        <taxon>Longimicrobiia</taxon>
        <taxon>Longimicrobiales</taxon>
        <taxon>Longimicrobiaceae</taxon>
        <taxon>Longimicrobium</taxon>
    </lineage>
</organism>
<evidence type="ECO:0000256" key="6">
    <source>
        <dbReference type="ARBA" id="ARBA00023136"/>
    </source>
</evidence>
<gene>
    <name evidence="10" type="ORF">HNQ61_003819</name>
</gene>
<evidence type="ECO:0000256" key="8">
    <source>
        <dbReference type="SAM" id="Phobius"/>
    </source>
</evidence>
<evidence type="ECO:0000259" key="9">
    <source>
        <dbReference type="Pfam" id="PF01694"/>
    </source>
</evidence>
<dbReference type="InterPro" id="IPR022764">
    <property type="entry name" value="Peptidase_S54_rhomboid_dom"/>
</dbReference>
<keyword evidence="3 8" id="KW-0812">Transmembrane</keyword>
<evidence type="ECO:0000313" key="11">
    <source>
        <dbReference type="Proteomes" id="UP000582837"/>
    </source>
</evidence>
<dbReference type="InterPro" id="IPR050925">
    <property type="entry name" value="Rhomboid_protease_S54"/>
</dbReference>
<comment type="subcellular location">
    <subcellularLocation>
        <location evidence="1">Membrane</location>
        <topology evidence="1">Multi-pass membrane protein</topology>
    </subcellularLocation>
</comment>
<comment type="caution">
    <text evidence="10">The sequence shown here is derived from an EMBL/GenBank/DDBJ whole genome shotgun (WGS) entry which is preliminary data.</text>
</comment>
<evidence type="ECO:0000256" key="4">
    <source>
        <dbReference type="ARBA" id="ARBA00022801"/>
    </source>
</evidence>
<feature type="transmembrane region" description="Helical" evidence="8">
    <location>
        <begin position="144"/>
        <end position="163"/>
    </location>
</feature>
<reference evidence="10 11" key="1">
    <citation type="submission" date="2020-08" db="EMBL/GenBank/DDBJ databases">
        <title>Genomic Encyclopedia of Type Strains, Phase IV (KMG-IV): sequencing the most valuable type-strain genomes for metagenomic binning, comparative biology and taxonomic classification.</title>
        <authorList>
            <person name="Goeker M."/>
        </authorList>
    </citation>
    <scope>NUCLEOTIDE SEQUENCE [LARGE SCALE GENOMIC DNA]</scope>
    <source>
        <strain evidence="10 11">DSM 29007</strain>
    </source>
</reference>
<evidence type="ECO:0000256" key="7">
    <source>
        <dbReference type="SAM" id="MobiDB-lite"/>
    </source>
</evidence>